<dbReference type="OrthoDB" id="294853at2759"/>
<sequence length="1552" mass="172759">MINMKGLPTDQLDKVLEAFKEATNLGVEIQLKILQSLPSIIQNYGPYMFDGLISDLLHICSILQGSNKVGVVMNTAAASMQQLILAVFEKVGNEDDVGDEGLKTFDASIENNQKVQIRPAAHDALRIFYDLCNITERQKPGFLKFHHLPETFSLELFESILTYHSQLFHTHVELAYVLRTRVAPMLLRSFAEKKDFPVTVRVTRVLYLLIRRQLPVLKVECEVILSVLTHALEPKSSPYWKRLLAIEVFQGTCSEYSLVQDIYQEYDNEDDRRDIIHDLITTLDRISSENPEMIGAGAYSIPFTMPTGPDGEPLDLESSKPHMDINKIPGISVRTSSVRVACVDLLDKSEPPALPESYLYYLILSCLNSLSEGLAKFVLSTSKLGSNLPSANISDTSLSRPASAQGTVGSKSIVSENTPDSPKDVGDNSMTVTSSLVEKCWPEILSLYTTFFHATMDTECYHLLVRSAQKFTHASGALSLVSPRDSFLSLLGKLSVLRPTVDKNENGGRNSSSSKNLLSVETIVGSIGSSISGHHSRSASTSGSSGATAGAATPASPSKPVAANGRGDLLVVGTLTSRNILCCRALLNLGIYLGSSLGRSWNVIIETLQAVDSILNSESKGNRSRTALGLQLFSHLGSDYSSIDGSFKKMLESTKEYSEPSFIDLVMSICTISSMTVGVNMASENISVHDGIAGIGSPERADPFLLLDLLGEVSLINISRFVAEDASPKSWEYIIKYLETVMISREVVSDARVRAAQILNEIDLQACLQTTMLQANEKWVSEIQRMVLSSFRHSVGRIVKKGLPEEESVNLVATESEIHVSMIDNLNKMLDQCGGRLLNGWDIVLETIDTVFNWSTNKADLQSSNPRVKDRSTRLVKTGFESLQLICTDFLLYLPTDCLIMLIDTLYMFCNQERDLNISLSAISFFWSVSDHIRKLLGDMVSTDLPQPINNEEELLTVANSGEKPSNLHGLWMVSLLRLSKIARNQRPEIRNGAVKTLFPVFEAHGSSLTRNVWKTCNDVLFPCIMEIRTPRKGQATNPEDAVQWTETMTIILEGFGNMYANFMGIFIDEDYFVGLWSKLLGYFKGLVYPDTPKVSLSVYRALDKILGTFVKSKEENGNALKLPNGSLEETWDFWTAQEIDHNKVTDAKITQESLTALVELHVPLYKLTDRVSEGNDEKTCQLLRKCGSFPILPQFYSDREHLSPLQTAVFKRIKNFALSNNHITSLVLDLLSHFITLPFQHHTAPKIELEGSKEPTFVSISYNSLEYLASCLHSVPSYEDLCSNGTLKSVFVSLLAVMEAKFNCPLIQGRSQADAPLQLWQKASNIFLELVRIVHTILTKESELWSLILRGAVCLIYTIPDSPLQANKDYEDFDIETFKSLMAVLSPTLSTIPAFFWEELVKTLFKYSFLYTTNRNNYTNTDKPNEVVKDLSTSDFEGSSAQPTPLPRQTLAYMCIDELARLNPGSAHDYLVLRSAVVLHQYISDNPLRGLTPMPKIQRNELKFLLNVLLQLEDRCALQNLFPLISRAVSVAVKDQSTLSLLQHLLIKINN</sequence>
<name>A0A642V235_9ASCO</name>
<organism evidence="7 8">
    <name type="scientific">Trichomonascus ciferrii</name>
    <dbReference type="NCBI Taxonomy" id="44093"/>
    <lineage>
        <taxon>Eukaryota</taxon>
        <taxon>Fungi</taxon>
        <taxon>Dikarya</taxon>
        <taxon>Ascomycota</taxon>
        <taxon>Saccharomycotina</taxon>
        <taxon>Dipodascomycetes</taxon>
        <taxon>Dipodascales</taxon>
        <taxon>Trichomonascaceae</taxon>
        <taxon>Trichomonascus</taxon>
        <taxon>Trichomonascus ciferrii complex</taxon>
    </lineage>
</organism>
<accession>A0A642V235</accession>
<dbReference type="Proteomes" id="UP000761534">
    <property type="component" value="Unassembled WGS sequence"/>
</dbReference>
<dbReference type="PANTHER" id="PTHR10663:SF333">
    <property type="entry name" value="PROTEIN MON2 HOMOLOG"/>
    <property type="match status" value="1"/>
</dbReference>
<dbReference type="InterPro" id="IPR032691">
    <property type="entry name" value="Mon2/Sec7/BIG1-like_HUS"/>
</dbReference>
<dbReference type="VEuPathDB" id="FungiDB:TRICI_004029"/>
<evidence type="ECO:0000259" key="4">
    <source>
        <dbReference type="Pfam" id="PF12783"/>
    </source>
</evidence>
<evidence type="ECO:0000313" key="7">
    <source>
        <dbReference type="EMBL" id="KAA8910841.1"/>
    </source>
</evidence>
<protein>
    <recommendedName>
        <fullName evidence="9">Protein MON2 homolog</fullName>
    </recommendedName>
</protein>
<feature type="domain" description="Mon2/Sec7/BIG1-like HUS" evidence="4">
    <location>
        <begin position="121"/>
        <end position="275"/>
    </location>
</feature>
<evidence type="ECO:0000256" key="1">
    <source>
        <dbReference type="ARBA" id="ARBA00022448"/>
    </source>
</evidence>
<keyword evidence="1" id="KW-0813">Transport</keyword>
<evidence type="ECO:0008006" key="9">
    <source>
        <dbReference type="Google" id="ProtNLM"/>
    </source>
</evidence>
<evidence type="ECO:0000256" key="2">
    <source>
        <dbReference type="ARBA" id="ARBA00022927"/>
    </source>
</evidence>
<dbReference type="InterPro" id="IPR032629">
    <property type="entry name" value="DCB_dom"/>
</dbReference>
<comment type="caution">
    <text evidence="7">The sequence shown here is derived from an EMBL/GenBank/DDBJ whole genome shotgun (WGS) entry which is preliminary data.</text>
</comment>
<dbReference type="Pfam" id="PF16213">
    <property type="entry name" value="DCB"/>
    <property type="match status" value="1"/>
</dbReference>
<evidence type="ECO:0000259" key="5">
    <source>
        <dbReference type="Pfam" id="PF16206"/>
    </source>
</evidence>
<feature type="domain" description="Mon2 C-terminal" evidence="5">
    <location>
        <begin position="888"/>
        <end position="1107"/>
    </location>
</feature>
<dbReference type="EMBL" id="SWFS01000300">
    <property type="protein sequence ID" value="KAA8910841.1"/>
    <property type="molecule type" value="Genomic_DNA"/>
</dbReference>
<gene>
    <name evidence="7" type="ORF">TRICI_004029</name>
</gene>
<keyword evidence="2" id="KW-0653">Protein transport</keyword>
<dbReference type="PANTHER" id="PTHR10663">
    <property type="entry name" value="GUANYL-NUCLEOTIDE EXCHANGE FACTOR"/>
    <property type="match status" value="1"/>
</dbReference>
<evidence type="ECO:0000256" key="3">
    <source>
        <dbReference type="SAM" id="MobiDB-lite"/>
    </source>
</evidence>
<feature type="domain" description="Mon2/Sec7/BIG1-like dimerisation and cyclophilin-binding" evidence="6">
    <location>
        <begin position="1"/>
        <end position="95"/>
    </location>
</feature>
<feature type="region of interest" description="Disordered" evidence="3">
    <location>
        <begin position="531"/>
        <end position="560"/>
    </location>
</feature>
<dbReference type="InterPro" id="IPR032817">
    <property type="entry name" value="Mon2_C"/>
</dbReference>
<feature type="region of interest" description="Disordered" evidence="3">
    <location>
        <begin position="395"/>
        <end position="429"/>
    </location>
</feature>
<feature type="compositionally biased region" description="Polar residues" evidence="3">
    <location>
        <begin position="395"/>
        <end position="420"/>
    </location>
</feature>
<dbReference type="GO" id="GO:0015031">
    <property type="term" value="P:protein transport"/>
    <property type="evidence" value="ECO:0007669"/>
    <property type="project" value="UniProtKB-KW"/>
</dbReference>
<dbReference type="Pfam" id="PF16206">
    <property type="entry name" value="Mon2_C"/>
    <property type="match status" value="1"/>
</dbReference>
<proteinExistence type="predicted"/>
<feature type="compositionally biased region" description="Low complexity" evidence="3">
    <location>
        <begin position="531"/>
        <end position="558"/>
    </location>
</feature>
<dbReference type="GO" id="GO:0005794">
    <property type="term" value="C:Golgi apparatus"/>
    <property type="evidence" value="ECO:0007669"/>
    <property type="project" value="UniProtKB-ARBA"/>
</dbReference>
<reference evidence="7" key="1">
    <citation type="journal article" date="2019" name="G3 (Bethesda)">
        <title>Genome Assemblies of Two Rare Opportunistic Yeast Pathogens: Diutina rugosa (syn. Candida rugosa) and Trichomonascus ciferrii (syn. Candida ciferrii).</title>
        <authorList>
            <person name="Mixao V."/>
            <person name="Saus E."/>
            <person name="Hansen A.P."/>
            <person name="Lass-Florl C."/>
            <person name="Gabaldon T."/>
        </authorList>
    </citation>
    <scope>NUCLEOTIDE SEQUENCE</scope>
    <source>
        <strain evidence="7">CBS 4856</strain>
    </source>
</reference>
<evidence type="ECO:0000259" key="6">
    <source>
        <dbReference type="Pfam" id="PF16213"/>
    </source>
</evidence>
<dbReference type="Pfam" id="PF12783">
    <property type="entry name" value="Sec7-like_HUS"/>
    <property type="match status" value="1"/>
</dbReference>
<evidence type="ECO:0000313" key="8">
    <source>
        <dbReference type="Proteomes" id="UP000761534"/>
    </source>
</evidence>
<keyword evidence="8" id="KW-1185">Reference proteome</keyword>